<reference evidence="1 2" key="1">
    <citation type="submission" date="2015-02" db="EMBL/GenBank/DDBJ databases">
        <title>Draft genome sequence of Lactobacillus collinoides CUPV2371 isolated from a natural cider, the first genome sequence of a strain of this species.</title>
        <authorList>
            <person name="Puertas A.I."/>
            <person name="Spano G."/>
            <person name="Capozzi V."/>
            <person name="Lamontanara A."/>
            <person name="Orru L."/>
            <person name="Duenas M.T."/>
        </authorList>
    </citation>
    <scope>NUCLEOTIDE SEQUENCE [LARGE SCALE GENOMIC DNA]</scope>
    <source>
        <strain evidence="1 2">237</strain>
    </source>
</reference>
<comment type="caution">
    <text evidence="1">The sequence shown here is derived from an EMBL/GenBank/DDBJ whole genome shotgun (WGS) entry which is preliminary data.</text>
</comment>
<organism evidence="1 2">
    <name type="scientific">Secundilactobacillus collinoides</name>
    <name type="common">Lactobacillus collinoides</name>
    <dbReference type="NCBI Taxonomy" id="33960"/>
    <lineage>
        <taxon>Bacteria</taxon>
        <taxon>Bacillati</taxon>
        <taxon>Bacillota</taxon>
        <taxon>Bacilli</taxon>
        <taxon>Lactobacillales</taxon>
        <taxon>Lactobacillaceae</taxon>
        <taxon>Secundilactobacillus</taxon>
    </lineage>
</organism>
<evidence type="ECO:0000313" key="1">
    <source>
        <dbReference type="EMBL" id="KZL35829.1"/>
    </source>
</evidence>
<dbReference type="PATRIC" id="fig|33960.6.peg.194"/>
<dbReference type="EMBL" id="JYDC01000105">
    <property type="protein sequence ID" value="KZL35829.1"/>
    <property type="molecule type" value="Genomic_DNA"/>
</dbReference>
<gene>
    <name evidence="1" type="ORF">TY91_15195</name>
</gene>
<keyword evidence="2" id="KW-1185">Reference proteome</keyword>
<protein>
    <submittedName>
        <fullName evidence="1">Uncharacterized protein</fullName>
    </submittedName>
</protein>
<accession>A0A166FUN7</accession>
<dbReference type="Proteomes" id="UP000076480">
    <property type="component" value="Unassembled WGS sequence"/>
</dbReference>
<evidence type="ECO:0000313" key="2">
    <source>
        <dbReference type="Proteomes" id="UP000076480"/>
    </source>
</evidence>
<sequence length="75" mass="8873">MVQKRQVTYYTHKYVKCYYISDIAKLLLTEKTTEKILVHQIYFITITTVIRLIVHTKSFQYGITIAKIVAIFTRA</sequence>
<proteinExistence type="predicted"/>
<name>A0A166FUN7_SECCO</name>
<dbReference type="AlphaFoldDB" id="A0A166FUN7"/>